<protein>
    <submittedName>
        <fullName evidence="3">Uncharacterized protein</fullName>
    </submittedName>
</protein>
<comment type="caution">
    <text evidence="3">The sequence shown here is derived from an EMBL/GenBank/DDBJ whole genome shotgun (WGS) entry which is preliminary data.</text>
</comment>
<organism evidence="3 4">
    <name type="scientific">Paenibacillus qinlingensis</name>
    <dbReference type="NCBI Taxonomy" id="1837343"/>
    <lineage>
        <taxon>Bacteria</taxon>
        <taxon>Bacillati</taxon>
        <taxon>Bacillota</taxon>
        <taxon>Bacilli</taxon>
        <taxon>Bacillales</taxon>
        <taxon>Paenibacillaceae</taxon>
        <taxon>Paenibacillus</taxon>
    </lineage>
</organism>
<reference evidence="3 4" key="1">
    <citation type="submission" date="2023-07" db="EMBL/GenBank/DDBJ databases">
        <title>Sorghum-associated microbial communities from plants grown in Nebraska, USA.</title>
        <authorList>
            <person name="Schachtman D."/>
        </authorList>
    </citation>
    <scope>NUCLEOTIDE SEQUENCE [LARGE SCALE GENOMIC DNA]</scope>
    <source>
        <strain evidence="3 4">CC258</strain>
    </source>
</reference>
<dbReference type="InterPro" id="IPR007391">
    <property type="entry name" value="Vancomycin_resist_VanW"/>
</dbReference>
<evidence type="ECO:0000256" key="2">
    <source>
        <dbReference type="SAM" id="Phobius"/>
    </source>
</evidence>
<keyword evidence="4" id="KW-1185">Reference proteome</keyword>
<evidence type="ECO:0000256" key="1">
    <source>
        <dbReference type="SAM" id="MobiDB-lite"/>
    </source>
</evidence>
<feature type="compositionally biased region" description="Low complexity" evidence="1">
    <location>
        <begin position="78"/>
        <end position="109"/>
    </location>
</feature>
<dbReference type="EMBL" id="JAVDSB010000001">
    <property type="protein sequence ID" value="MDR6549536.1"/>
    <property type="molecule type" value="Genomic_DNA"/>
</dbReference>
<name>A0ABU1NPY2_9BACL</name>
<sequence length="332" mass="35461">MRQRRKALILQPIKWILLLGVVGSGSVYGLSAAGFIEWNSEHKLESLMFWKTTDNASTKGIALAAGTDKDNAKASVKPTPTVSGAPTATTSAAPTVTPASTPAQTTAPTAPATTAGLQVISQAQSIVGVNANVKAWLEQAGLIKLDPGKLFSFQAWMVEASKGKVPEKKADELSQVASLLYEAALRAGLQVGERYAHQDNPSYAAAGFDVEIQAEQKDLTLYNSLDVPLTVGVMYNGEIPILTLNGEPKAEWKAPKITVTKEVFAPESMFVTDFTLAGQGEAKRSEGQSGLLVKVFVDEKNDGKNELIYKDFYAPRPIVIAKAPTAEELKSP</sequence>
<proteinExistence type="predicted"/>
<keyword evidence="2" id="KW-0472">Membrane</keyword>
<evidence type="ECO:0000313" key="3">
    <source>
        <dbReference type="EMBL" id="MDR6549536.1"/>
    </source>
</evidence>
<dbReference type="Pfam" id="PF04294">
    <property type="entry name" value="VanW"/>
    <property type="match status" value="1"/>
</dbReference>
<evidence type="ECO:0000313" key="4">
    <source>
        <dbReference type="Proteomes" id="UP001267290"/>
    </source>
</evidence>
<feature type="region of interest" description="Disordered" evidence="1">
    <location>
        <begin position="69"/>
        <end position="109"/>
    </location>
</feature>
<feature type="transmembrane region" description="Helical" evidence="2">
    <location>
        <begin position="12"/>
        <end position="36"/>
    </location>
</feature>
<keyword evidence="2" id="KW-0812">Transmembrane</keyword>
<accession>A0ABU1NPY2</accession>
<dbReference type="Proteomes" id="UP001267290">
    <property type="component" value="Unassembled WGS sequence"/>
</dbReference>
<dbReference type="RefSeq" id="WP_310223598.1">
    <property type="nucleotide sequence ID" value="NZ_JAVDSB010000001.1"/>
</dbReference>
<gene>
    <name evidence="3" type="ORF">J2736_000719</name>
</gene>
<keyword evidence="2" id="KW-1133">Transmembrane helix</keyword>